<evidence type="ECO:0000256" key="4">
    <source>
        <dbReference type="ARBA" id="ARBA00022679"/>
    </source>
</evidence>
<evidence type="ECO:0000313" key="15">
    <source>
        <dbReference type="Proteomes" id="UP000613266"/>
    </source>
</evidence>
<dbReference type="InterPro" id="IPR036097">
    <property type="entry name" value="HisK_dim/P_sf"/>
</dbReference>
<sequence>MSALSPRDFESLGARLVRGQGDLGLNAALLHALLDQLPVRCTIVGRDLRYRFANQAFLDAMGLRLAQVLDQPARAVLGEAVFSTYLPAAERVFAGEALRWRGWIDYGSAHTRYFEQHLIPYASGGGEIDAMLAFGRDITDLEQRDAELAATTRALSTTEALKSAIVDHALAALVSTDAEGRIVEFNPAAEAMFGLRRALVLGHSVEEVIIPPQHRAAHHAGMARLAAGEPARLLGRRMEMTALRADGREFPVEMVLWRTEVGGSSYYTASMVDLSARQEAEREIERQREALRQSEKLSAMGSLLAGVAHELNNPLAIVLGRATLLEEKTGAYPELQQDAQRIRDAAERCGRIVKTFLNMARARPGARTAVSLNELVRAAADLLSYTWRSHGLQLELLLAEDLPRVLADADQIGQLVLNLMVNAQQALSQQEGPRRVQVGTGLEALRPGRAPRVWLRVADNGPGVPESARTRLFEPFFTTKSEGLGTGLGLAVSRALAREHGGELQLEPHGPLGGASFRLSLPLTGQAEVMAPSLEPASAAPPAARARVLVVDDEPEIAELARAMLEAAGYSVALAHSGRSALERLAEQAFDAVVSDLRMPDMDGAALWRALGEQYPALRRRVLFVTGDTLSPGAQQFLEQTECPALDKPFTKAELLAKLAQLLS</sequence>
<keyword evidence="7" id="KW-0067">ATP-binding</keyword>
<dbReference type="SUPFAM" id="SSF55874">
    <property type="entry name" value="ATPase domain of HSP90 chaperone/DNA topoisomerase II/histidine kinase"/>
    <property type="match status" value="1"/>
</dbReference>
<dbReference type="InterPro" id="IPR003594">
    <property type="entry name" value="HATPase_dom"/>
</dbReference>
<dbReference type="PROSITE" id="PS50113">
    <property type="entry name" value="PAC"/>
    <property type="match status" value="1"/>
</dbReference>
<evidence type="ECO:0000259" key="13">
    <source>
        <dbReference type="PROSITE" id="PS50113"/>
    </source>
</evidence>
<dbReference type="SMART" id="SM00091">
    <property type="entry name" value="PAS"/>
    <property type="match status" value="2"/>
</dbReference>
<dbReference type="SMART" id="SM00448">
    <property type="entry name" value="REC"/>
    <property type="match status" value="1"/>
</dbReference>
<gene>
    <name evidence="14" type="ORF">I7X39_21675</name>
</gene>
<keyword evidence="5" id="KW-0547">Nucleotide-binding</keyword>
<keyword evidence="8" id="KW-0902">Two-component regulatory system</keyword>
<keyword evidence="4" id="KW-0808">Transferase</keyword>
<dbReference type="Pfam" id="PF08448">
    <property type="entry name" value="PAS_4"/>
    <property type="match status" value="1"/>
</dbReference>
<evidence type="ECO:0000256" key="8">
    <source>
        <dbReference type="ARBA" id="ARBA00023012"/>
    </source>
</evidence>
<dbReference type="EMBL" id="JAEDAK010000024">
    <property type="protein sequence ID" value="MBH9579516.1"/>
    <property type="molecule type" value="Genomic_DNA"/>
</dbReference>
<evidence type="ECO:0000259" key="11">
    <source>
        <dbReference type="PROSITE" id="PS50110"/>
    </source>
</evidence>
<dbReference type="EC" id="2.7.13.3" evidence="2"/>
<evidence type="ECO:0000256" key="2">
    <source>
        <dbReference type="ARBA" id="ARBA00012438"/>
    </source>
</evidence>
<dbReference type="Gene3D" id="3.30.450.20">
    <property type="entry name" value="PAS domain"/>
    <property type="match status" value="2"/>
</dbReference>
<dbReference type="CDD" id="cd00082">
    <property type="entry name" value="HisKA"/>
    <property type="match status" value="1"/>
</dbReference>
<dbReference type="InterPro" id="IPR036890">
    <property type="entry name" value="HATPase_C_sf"/>
</dbReference>
<evidence type="ECO:0000256" key="7">
    <source>
        <dbReference type="ARBA" id="ARBA00022840"/>
    </source>
</evidence>
<dbReference type="InterPro" id="IPR003661">
    <property type="entry name" value="HisK_dim/P_dom"/>
</dbReference>
<feature type="domain" description="Histidine kinase" evidence="10">
    <location>
        <begin position="306"/>
        <end position="525"/>
    </location>
</feature>
<dbReference type="InterPro" id="IPR035965">
    <property type="entry name" value="PAS-like_dom_sf"/>
</dbReference>
<dbReference type="GO" id="GO:0006355">
    <property type="term" value="P:regulation of DNA-templated transcription"/>
    <property type="evidence" value="ECO:0007669"/>
    <property type="project" value="InterPro"/>
</dbReference>
<keyword evidence="6" id="KW-0418">Kinase</keyword>
<dbReference type="InterPro" id="IPR001789">
    <property type="entry name" value="Sig_transdc_resp-reg_receiver"/>
</dbReference>
<dbReference type="Pfam" id="PF00072">
    <property type="entry name" value="Response_reg"/>
    <property type="match status" value="1"/>
</dbReference>
<dbReference type="PROSITE" id="PS50112">
    <property type="entry name" value="PAS"/>
    <property type="match status" value="1"/>
</dbReference>
<feature type="domain" description="PAS" evidence="12">
    <location>
        <begin position="158"/>
        <end position="229"/>
    </location>
</feature>
<dbReference type="InterPro" id="IPR011006">
    <property type="entry name" value="CheY-like_superfamily"/>
</dbReference>
<protein>
    <recommendedName>
        <fullName evidence="2">histidine kinase</fullName>
        <ecNumber evidence="2">2.7.13.3</ecNumber>
    </recommendedName>
</protein>
<evidence type="ECO:0000256" key="5">
    <source>
        <dbReference type="ARBA" id="ARBA00022741"/>
    </source>
</evidence>
<dbReference type="GO" id="GO:0000155">
    <property type="term" value="F:phosphorelay sensor kinase activity"/>
    <property type="evidence" value="ECO:0007669"/>
    <property type="project" value="InterPro"/>
</dbReference>
<dbReference type="PROSITE" id="PS50110">
    <property type="entry name" value="RESPONSE_REGULATORY"/>
    <property type="match status" value="1"/>
</dbReference>
<dbReference type="Pfam" id="PF00512">
    <property type="entry name" value="HisKA"/>
    <property type="match status" value="1"/>
</dbReference>
<dbReference type="NCBIfam" id="TIGR00229">
    <property type="entry name" value="sensory_box"/>
    <property type="match status" value="1"/>
</dbReference>
<dbReference type="InterPro" id="IPR004358">
    <property type="entry name" value="Sig_transdc_His_kin-like_C"/>
</dbReference>
<reference evidence="14" key="1">
    <citation type="submission" date="2020-12" db="EMBL/GenBank/DDBJ databases">
        <title>The genome sequence of Inhella sp. 1Y17.</title>
        <authorList>
            <person name="Liu Y."/>
        </authorList>
    </citation>
    <scope>NUCLEOTIDE SEQUENCE</scope>
    <source>
        <strain evidence="14">1Y17</strain>
    </source>
</reference>
<dbReference type="Gene3D" id="3.40.50.2300">
    <property type="match status" value="1"/>
</dbReference>
<comment type="caution">
    <text evidence="14">The sequence shown here is derived from an EMBL/GenBank/DDBJ whole genome shotgun (WGS) entry which is preliminary data.</text>
</comment>
<dbReference type="Pfam" id="PF02518">
    <property type="entry name" value="HATPase_c"/>
    <property type="match status" value="1"/>
</dbReference>
<evidence type="ECO:0000259" key="12">
    <source>
        <dbReference type="PROSITE" id="PS50112"/>
    </source>
</evidence>
<dbReference type="PANTHER" id="PTHR43065">
    <property type="entry name" value="SENSOR HISTIDINE KINASE"/>
    <property type="match status" value="1"/>
</dbReference>
<keyword evidence="3 9" id="KW-0597">Phosphoprotein</keyword>
<dbReference type="InterPro" id="IPR000014">
    <property type="entry name" value="PAS"/>
</dbReference>
<feature type="modified residue" description="4-aspartylphosphate" evidence="9">
    <location>
        <position position="596"/>
    </location>
</feature>
<dbReference type="SMART" id="SM00387">
    <property type="entry name" value="HATPase_c"/>
    <property type="match status" value="1"/>
</dbReference>
<dbReference type="Gene3D" id="1.10.287.130">
    <property type="match status" value="1"/>
</dbReference>
<accession>A0A931J4L4</accession>
<evidence type="ECO:0000256" key="9">
    <source>
        <dbReference type="PROSITE-ProRule" id="PRU00169"/>
    </source>
</evidence>
<dbReference type="Proteomes" id="UP000613266">
    <property type="component" value="Unassembled WGS sequence"/>
</dbReference>
<dbReference type="InterPro" id="IPR013656">
    <property type="entry name" value="PAS_4"/>
</dbReference>
<dbReference type="SMART" id="SM00388">
    <property type="entry name" value="HisKA"/>
    <property type="match status" value="1"/>
</dbReference>
<dbReference type="InterPro" id="IPR005467">
    <property type="entry name" value="His_kinase_dom"/>
</dbReference>
<dbReference type="SUPFAM" id="SSF52172">
    <property type="entry name" value="CheY-like"/>
    <property type="match status" value="1"/>
</dbReference>
<dbReference type="SUPFAM" id="SSF47384">
    <property type="entry name" value="Homodimeric domain of signal transducing histidine kinase"/>
    <property type="match status" value="1"/>
</dbReference>
<organism evidence="14 15">
    <name type="scientific">Inhella proteolytica</name>
    <dbReference type="NCBI Taxonomy" id="2795029"/>
    <lineage>
        <taxon>Bacteria</taxon>
        <taxon>Pseudomonadati</taxon>
        <taxon>Pseudomonadota</taxon>
        <taxon>Betaproteobacteria</taxon>
        <taxon>Burkholderiales</taxon>
        <taxon>Sphaerotilaceae</taxon>
        <taxon>Inhella</taxon>
    </lineage>
</organism>
<dbReference type="AlphaFoldDB" id="A0A931J4L4"/>
<evidence type="ECO:0000313" key="14">
    <source>
        <dbReference type="EMBL" id="MBH9579516.1"/>
    </source>
</evidence>
<dbReference type="Gene3D" id="3.30.565.10">
    <property type="entry name" value="Histidine kinase-like ATPase, C-terminal domain"/>
    <property type="match status" value="1"/>
</dbReference>
<evidence type="ECO:0000256" key="3">
    <source>
        <dbReference type="ARBA" id="ARBA00022553"/>
    </source>
</evidence>
<feature type="domain" description="PAC" evidence="13">
    <location>
        <begin position="236"/>
        <end position="286"/>
    </location>
</feature>
<proteinExistence type="predicted"/>
<name>A0A931J4L4_9BURK</name>
<dbReference type="PANTHER" id="PTHR43065:SF10">
    <property type="entry name" value="PEROXIDE STRESS-ACTIVATED HISTIDINE KINASE MAK3"/>
    <property type="match status" value="1"/>
</dbReference>
<comment type="catalytic activity">
    <reaction evidence="1">
        <text>ATP + protein L-histidine = ADP + protein N-phospho-L-histidine.</text>
        <dbReference type="EC" id="2.7.13.3"/>
    </reaction>
</comment>
<dbReference type="Pfam" id="PF00989">
    <property type="entry name" value="PAS"/>
    <property type="match status" value="1"/>
</dbReference>
<feature type="domain" description="Response regulatory" evidence="11">
    <location>
        <begin position="547"/>
        <end position="663"/>
    </location>
</feature>
<dbReference type="PROSITE" id="PS50109">
    <property type="entry name" value="HIS_KIN"/>
    <property type="match status" value="1"/>
</dbReference>
<dbReference type="CDD" id="cd17546">
    <property type="entry name" value="REC_hyHK_CKI1_RcsC-like"/>
    <property type="match status" value="1"/>
</dbReference>
<dbReference type="InterPro" id="IPR013767">
    <property type="entry name" value="PAS_fold"/>
</dbReference>
<evidence type="ECO:0000256" key="6">
    <source>
        <dbReference type="ARBA" id="ARBA00022777"/>
    </source>
</evidence>
<dbReference type="SUPFAM" id="SSF55785">
    <property type="entry name" value="PYP-like sensor domain (PAS domain)"/>
    <property type="match status" value="2"/>
</dbReference>
<evidence type="ECO:0000259" key="10">
    <source>
        <dbReference type="PROSITE" id="PS50109"/>
    </source>
</evidence>
<dbReference type="InterPro" id="IPR000700">
    <property type="entry name" value="PAS-assoc_C"/>
</dbReference>
<dbReference type="PRINTS" id="PR00344">
    <property type="entry name" value="BCTRLSENSOR"/>
</dbReference>
<keyword evidence="15" id="KW-1185">Reference proteome</keyword>
<dbReference type="CDD" id="cd00130">
    <property type="entry name" value="PAS"/>
    <property type="match status" value="1"/>
</dbReference>
<evidence type="ECO:0000256" key="1">
    <source>
        <dbReference type="ARBA" id="ARBA00000085"/>
    </source>
</evidence>
<dbReference type="GO" id="GO:0005524">
    <property type="term" value="F:ATP binding"/>
    <property type="evidence" value="ECO:0007669"/>
    <property type="project" value="UniProtKB-KW"/>
</dbReference>
<dbReference type="RefSeq" id="WP_198113465.1">
    <property type="nucleotide sequence ID" value="NZ_JAEDAK010000024.1"/>
</dbReference>